<proteinExistence type="predicted"/>
<dbReference type="Proteomes" id="UP001187192">
    <property type="component" value="Unassembled WGS sequence"/>
</dbReference>
<name>A0AA87ZUV9_FICCA</name>
<evidence type="ECO:0000313" key="1">
    <source>
        <dbReference type="EMBL" id="GMN39980.1"/>
    </source>
</evidence>
<evidence type="ECO:0000313" key="2">
    <source>
        <dbReference type="Proteomes" id="UP001187192"/>
    </source>
</evidence>
<sequence length="106" mass="11945">MWAQKQAQQNLYTRYGDDSCRPTRWGHVENCSGRQITTVTIGVVPPAFHDADCPPLSDPSYKNVVPTRGRKSLEGLFSSPVWPVHCGVEMLIADWSEEPFVNNIRT</sequence>
<protein>
    <submittedName>
        <fullName evidence="1">Uncharacterized protein</fullName>
    </submittedName>
</protein>
<dbReference type="AlphaFoldDB" id="A0AA87ZUV9"/>
<accession>A0AA87ZUV9</accession>
<gene>
    <name evidence="1" type="ORF">TIFTF001_009211</name>
</gene>
<reference evidence="1" key="1">
    <citation type="submission" date="2023-07" db="EMBL/GenBank/DDBJ databases">
        <title>draft genome sequence of fig (Ficus carica).</title>
        <authorList>
            <person name="Takahashi T."/>
            <person name="Nishimura K."/>
        </authorList>
    </citation>
    <scope>NUCLEOTIDE SEQUENCE</scope>
</reference>
<dbReference type="Gramene" id="FCD_00036921-RA">
    <property type="protein sequence ID" value="FCD_00036921-RA:cds"/>
    <property type="gene ID" value="FCD_00036921"/>
</dbReference>
<dbReference type="EMBL" id="BTGU01000010">
    <property type="protein sequence ID" value="GMN39980.1"/>
    <property type="molecule type" value="Genomic_DNA"/>
</dbReference>
<comment type="caution">
    <text evidence="1">The sequence shown here is derived from an EMBL/GenBank/DDBJ whole genome shotgun (WGS) entry which is preliminary data.</text>
</comment>
<organism evidence="1 2">
    <name type="scientific">Ficus carica</name>
    <name type="common">Common fig</name>
    <dbReference type="NCBI Taxonomy" id="3494"/>
    <lineage>
        <taxon>Eukaryota</taxon>
        <taxon>Viridiplantae</taxon>
        <taxon>Streptophyta</taxon>
        <taxon>Embryophyta</taxon>
        <taxon>Tracheophyta</taxon>
        <taxon>Spermatophyta</taxon>
        <taxon>Magnoliopsida</taxon>
        <taxon>eudicotyledons</taxon>
        <taxon>Gunneridae</taxon>
        <taxon>Pentapetalae</taxon>
        <taxon>rosids</taxon>
        <taxon>fabids</taxon>
        <taxon>Rosales</taxon>
        <taxon>Moraceae</taxon>
        <taxon>Ficeae</taxon>
        <taxon>Ficus</taxon>
    </lineage>
</organism>
<keyword evidence="2" id="KW-1185">Reference proteome</keyword>